<dbReference type="SUPFAM" id="SSF109854">
    <property type="entry name" value="DinB/YfiT-like putative metalloenzymes"/>
    <property type="match status" value="1"/>
</dbReference>
<name>A0A511N792_DEIC1</name>
<dbReference type="InterPro" id="IPR034660">
    <property type="entry name" value="DinB/YfiT-like"/>
</dbReference>
<proteinExistence type="inferred from homology"/>
<evidence type="ECO:0000256" key="1">
    <source>
        <dbReference type="ARBA" id="ARBA00008635"/>
    </source>
</evidence>
<feature type="binding site" evidence="3">
    <location>
        <position position="48"/>
    </location>
    <ligand>
        <name>a divalent metal cation</name>
        <dbReference type="ChEBI" id="CHEBI:60240"/>
    </ligand>
</feature>
<evidence type="ECO:0000256" key="2">
    <source>
        <dbReference type="ARBA" id="ARBA00022723"/>
    </source>
</evidence>
<dbReference type="InterPro" id="IPR007837">
    <property type="entry name" value="DinB"/>
</dbReference>
<dbReference type="GO" id="GO:0046872">
    <property type="term" value="F:metal ion binding"/>
    <property type="evidence" value="ECO:0007669"/>
    <property type="project" value="UniProtKB-KW"/>
</dbReference>
<comment type="similarity">
    <text evidence="1">Belongs to the DinB family.</text>
</comment>
<dbReference type="RefSeq" id="WP_146887372.1">
    <property type="nucleotide sequence ID" value="NZ_BJXB01000020.1"/>
</dbReference>
<dbReference type="OrthoDB" id="67481at2"/>
<dbReference type="Proteomes" id="UP000321306">
    <property type="component" value="Unassembled WGS sequence"/>
</dbReference>
<feature type="binding site" evidence="3">
    <location>
        <position position="146"/>
    </location>
    <ligand>
        <name>a divalent metal cation</name>
        <dbReference type="ChEBI" id="CHEBI:60240"/>
    </ligand>
</feature>
<accession>A0A511N792</accession>
<keyword evidence="5" id="KW-1185">Reference proteome</keyword>
<dbReference type="AlphaFoldDB" id="A0A511N792"/>
<dbReference type="Pfam" id="PF05163">
    <property type="entry name" value="DinB"/>
    <property type="match status" value="1"/>
</dbReference>
<comment type="caution">
    <text evidence="4">The sequence shown here is derived from an EMBL/GenBank/DDBJ whole genome shotgun (WGS) entry which is preliminary data.</text>
</comment>
<dbReference type="Gene3D" id="1.20.120.450">
    <property type="entry name" value="dinb family like domain"/>
    <property type="match status" value="1"/>
</dbReference>
<organism evidence="4 5">
    <name type="scientific">Deinococcus cellulosilyticus (strain DSM 18568 / NBRC 106333 / KACC 11606 / 5516J-15)</name>
    <dbReference type="NCBI Taxonomy" id="1223518"/>
    <lineage>
        <taxon>Bacteria</taxon>
        <taxon>Thermotogati</taxon>
        <taxon>Deinococcota</taxon>
        <taxon>Deinococci</taxon>
        <taxon>Deinococcales</taxon>
        <taxon>Deinococcaceae</taxon>
        <taxon>Deinococcus</taxon>
    </lineage>
</organism>
<sequence>MQPEMFYTYLTKARRLLWDTLRTLSDEELSRPVLPSDGARCIKDLVHHIAIVEDGWFRLDLLGEPMVYAAFGAEPRSADEYWHHETETLEKLLSYWEAVEKDTLKRWPDIMAVAQSGRRIKAFDDRAETLSAEEVLWHVMQHEVRHTAHIVQLVRLIGHTPPQLDYVFLMTR</sequence>
<gene>
    <name evidence="4" type="ORF">DC3_39920</name>
</gene>
<reference evidence="4 5" key="1">
    <citation type="submission" date="2019-07" db="EMBL/GenBank/DDBJ databases">
        <title>Whole genome shotgun sequence of Deinococcus cellulosilyticus NBRC 106333.</title>
        <authorList>
            <person name="Hosoyama A."/>
            <person name="Uohara A."/>
            <person name="Ohji S."/>
            <person name="Ichikawa N."/>
        </authorList>
    </citation>
    <scope>NUCLEOTIDE SEQUENCE [LARGE SCALE GENOMIC DNA]</scope>
    <source>
        <strain evidence="4 5">NBRC 106333</strain>
    </source>
</reference>
<evidence type="ECO:0000256" key="3">
    <source>
        <dbReference type="PIRSR" id="PIRSR607837-1"/>
    </source>
</evidence>
<keyword evidence="2 3" id="KW-0479">Metal-binding</keyword>
<evidence type="ECO:0000313" key="5">
    <source>
        <dbReference type="Proteomes" id="UP000321306"/>
    </source>
</evidence>
<evidence type="ECO:0000313" key="4">
    <source>
        <dbReference type="EMBL" id="GEM48357.1"/>
    </source>
</evidence>
<dbReference type="EMBL" id="BJXB01000020">
    <property type="protein sequence ID" value="GEM48357.1"/>
    <property type="molecule type" value="Genomic_DNA"/>
</dbReference>
<dbReference type="PANTHER" id="PTHR37302">
    <property type="entry name" value="SLR1116 PROTEIN"/>
    <property type="match status" value="1"/>
</dbReference>
<dbReference type="PANTHER" id="PTHR37302:SF3">
    <property type="entry name" value="DAMAGE-INDUCIBLE PROTEIN DINB"/>
    <property type="match status" value="1"/>
</dbReference>
<protein>
    <submittedName>
        <fullName evidence="4">Damage-inducible protein DinB</fullName>
    </submittedName>
</protein>
<feature type="binding site" evidence="3">
    <location>
        <position position="142"/>
    </location>
    <ligand>
        <name>a divalent metal cation</name>
        <dbReference type="ChEBI" id="CHEBI:60240"/>
    </ligand>
</feature>